<keyword evidence="1" id="KW-0238">DNA-binding</keyword>
<evidence type="ECO:0000313" key="4">
    <source>
        <dbReference type="Proteomes" id="UP000799424"/>
    </source>
</evidence>
<evidence type="ECO:0000256" key="1">
    <source>
        <dbReference type="ARBA" id="ARBA00023125"/>
    </source>
</evidence>
<name>A0A6A7AJ50_9PLEO</name>
<dbReference type="PANTHER" id="PTHR19303:SF74">
    <property type="entry name" value="POGO TRANSPOSABLE ELEMENT WITH KRAB DOMAIN"/>
    <property type="match status" value="1"/>
</dbReference>
<dbReference type="PROSITE" id="PS51253">
    <property type="entry name" value="HTH_CENPB"/>
    <property type="match status" value="1"/>
</dbReference>
<sequence>MVTAARNSATRASRLAAMAELFDDAIQHPRMNQGQRDDLVADYEDADLQPVRERFPREGCSPERYSVPYLNLVAYVRWNVEQRELRDRLIAIVFPDVFGETGIMPTLHNCRELTTLSLLVFSIEAVQATTIKHPCSLLRITFARFFGARALRVAPARSASSMHQARRLGVLTQLALKAYRGSPRGDPPRVATTPHDNTQLSTCDNSINMSPIEAALAAIASLEPGESFSYKQVAQQYGCNRTTLARRHQGVSSLCSTKAADQQALYPQQEQELLQYINRLTERGLPPTRAMIRRFGSDIAKRELRKNWVDRYIKRHKVNLISRWATRIDRARHHADSISKYTLYFSLLHEKISKYNVEACNMYNMDKKGCMLGILTCSKRIFSKRLYEEGNIKAHIQDGNWEWITLLACICADGSALAPALIYQSTSGLIQDTWLQAMRPEDQVYISSSPSRWTNNKIGLS</sequence>
<dbReference type="InterPro" id="IPR006600">
    <property type="entry name" value="HTH_CenpB_DNA-bd_dom"/>
</dbReference>
<dbReference type="Proteomes" id="UP000799424">
    <property type="component" value="Unassembled WGS sequence"/>
</dbReference>
<proteinExistence type="predicted"/>
<accession>A0A6A7AJ50</accession>
<dbReference type="OrthoDB" id="3938460at2759"/>
<dbReference type="Pfam" id="PF03221">
    <property type="entry name" value="HTH_Tnp_Tc5"/>
    <property type="match status" value="1"/>
</dbReference>
<feature type="domain" description="HTH CENPB-type" evidence="2">
    <location>
        <begin position="257"/>
        <end position="322"/>
    </location>
</feature>
<dbReference type="AlphaFoldDB" id="A0A6A7AJ50"/>
<dbReference type="InterPro" id="IPR050863">
    <property type="entry name" value="CenT-Element_Derived"/>
</dbReference>
<dbReference type="GO" id="GO:0005634">
    <property type="term" value="C:nucleus"/>
    <property type="evidence" value="ECO:0007669"/>
    <property type="project" value="TreeGrafter"/>
</dbReference>
<gene>
    <name evidence="3" type="ORF">CC86DRAFT_425334</name>
</gene>
<evidence type="ECO:0000313" key="3">
    <source>
        <dbReference type="EMBL" id="KAF2832717.1"/>
    </source>
</evidence>
<keyword evidence="4" id="KW-1185">Reference proteome</keyword>
<dbReference type="GO" id="GO:0003677">
    <property type="term" value="F:DNA binding"/>
    <property type="evidence" value="ECO:0007669"/>
    <property type="project" value="UniProtKB-KW"/>
</dbReference>
<dbReference type="PANTHER" id="PTHR19303">
    <property type="entry name" value="TRANSPOSON"/>
    <property type="match status" value="1"/>
</dbReference>
<reference evidence="3" key="1">
    <citation type="journal article" date="2020" name="Stud. Mycol.">
        <title>101 Dothideomycetes genomes: a test case for predicting lifestyles and emergence of pathogens.</title>
        <authorList>
            <person name="Haridas S."/>
            <person name="Albert R."/>
            <person name="Binder M."/>
            <person name="Bloem J."/>
            <person name="Labutti K."/>
            <person name="Salamov A."/>
            <person name="Andreopoulos B."/>
            <person name="Baker S."/>
            <person name="Barry K."/>
            <person name="Bills G."/>
            <person name="Bluhm B."/>
            <person name="Cannon C."/>
            <person name="Castanera R."/>
            <person name="Culley D."/>
            <person name="Daum C."/>
            <person name="Ezra D."/>
            <person name="Gonzalez J."/>
            <person name="Henrissat B."/>
            <person name="Kuo A."/>
            <person name="Liang C."/>
            <person name="Lipzen A."/>
            <person name="Lutzoni F."/>
            <person name="Magnuson J."/>
            <person name="Mondo S."/>
            <person name="Nolan M."/>
            <person name="Ohm R."/>
            <person name="Pangilinan J."/>
            <person name="Park H.-J."/>
            <person name="Ramirez L."/>
            <person name="Alfaro M."/>
            <person name="Sun H."/>
            <person name="Tritt A."/>
            <person name="Yoshinaga Y."/>
            <person name="Zwiers L.-H."/>
            <person name="Turgeon B."/>
            <person name="Goodwin S."/>
            <person name="Spatafora J."/>
            <person name="Crous P."/>
            <person name="Grigoriev I."/>
        </authorList>
    </citation>
    <scope>NUCLEOTIDE SEQUENCE</scope>
    <source>
        <strain evidence="3">CBS 113818</strain>
    </source>
</reference>
<dbReference type="SMART" id="SM00674">
    <property type="entry name" value="CENPB"/>
    <property type="match status" value="1"/>
</dbReference>
<organism evidence="3 4">
    <name type="scientific">Ophiobolus disseminans</name>
    <dbReference type="NCBI Taxonomy" id="1469910"/>
    <lineage>
        <taxon>Eukaryota</taxon>
        <taxon>Fungi</taxon>
        <taxon>Dikarya</taxon>
        <taxon>Ascomycota</taxon>
        <taxon>Pezizomycotina</taxon>
        <taxon>Dothideomycetes</taxon>
        <taxon>Pleosporomycetidae</taxon>
        <taxon>Pleosporales</taxon>
        <taxon>Pleosporineae</taxon>
        <taxon>Phaeosphaeriaceae</taxon>
        <taxon>Ophiobolus</taxon>
    </lineage>
</organism>
<protein>
    <recommendedName>
        <fullName evidence="2">HTH CENPB-type domain-containing protein</fullName>
    </recommendedName>
</protein>
<evidence type="ECO:0000259" key="2">
    <source>
        <dbReference type="PROSITE" id="PS51253"/>
    </source>
</evidence>
<dbReference type="EMBL" id="MU006217">
    <property type="protein sequence ID" value="KAF2832717.1"/>
    <property type="molecule type" value="Genomic_DNA"/>
</dbReference>